<dbReference type="AlphaFoldDB" id="A0A9N9V1J9"/>
<accession>A0A9N9V1J9</accession>
<reference evidence="3" key="1">
    <citation type="submission" date="2019-06" db="EMBL/GenBank/DDBJ databases">
        <authorList>
            <person name="Broberg M."/>
        </authorList>
    </citation>
    <scope>NUCLEOTIDE SEQUENCE [LARGE SCALE GENOMIC DNA]</scope>
</reference>
<dbReference type="Proteomes" id="UP000754883">
    <property type="component" value="Unassembled WGS sequence"/>
</dbReference>
<comment type="caution">
    <text evidence="2">The sequence shown here is derived from an EMBL/GenBank/DDBJ whole genome shotgun (WGS) entry which is preliminary data.</text>
</comment>
<name>A0A9N9V1J9_9HYPO</name>
<proteinExistence type="predicted"/>
<sequence length="172" mass="19660">MDDGIPSPPRPPPPPPSPSPPPSAEALAEDAKEAKEHLTPEMLITKAEARLERIEIESRKNIFGRITSHLEHSEIDWSVTTDQFDHGKCLVKDIEYKPTGGLSHRKQHFRLKRHTDWDEKKKLEKEAQSAIEAEIMAVDETSPPTPPPNTINGRLIWHSRQMESKLRRNHHK</sequence>
<protein>
    <submittedName>
        <fullName evidence="2">Uncharacterized protein</fullName>
    </submittedName>
</protein>
<feature type="compositionally biased region" description="Pro residues" evidence="1">
    <location>
        <begin position="1"/>
        <end position="23"/>
    </location>
</feature>
<feature type="region of interest" description="Disordered" evidence="1">
    <location>
        <begin position="1"/>
        <end position="37"/>
    </location>
</feature>
<gene>
    <name evidence="2" type="ORF">CBYS24578_00012005</name>
</gene>
<reference evidence="2 3" key="2">
    <citation type="submission" date="2021-10" db="EMBL/GenBank/DDBJ databases">
        <authorList>
            <person name="Piombo E."/>
        </authorList>
    </citation>
    <scope>NUCLEOTIDE SEQUENCE [LARGE SCALE GENOMIC DNA]</scope>
</reference>
<evidence type="ECO:0000313" key="3">
    <source>
        <dbReference type="Proteomes" id="UP000754883"/>
    </source>
</evidence>
<keyword evidence="3" id="KW-1185">Reference proteome</keyword>
<evidence type="ECO:0000256" key="1">
    <source>
        <dbReference type="SAM" id="MobiDB-lite"/>
    </source>
</evidence>
<evidence type="ECO:0000313" key="2">
    <source>
        <dbReference type="EMBL" id="CAH0004465.1"/>
    </source>
</evidence>
<organism evidence="2 3">
    <name type="scientific">Clonostachys byssicola</name>
    <dbReference type="NCBI Taxonomy" id="160290"/>
    <lineage>
        <taxon>Eukaryota</taxon>
        <taxon>Fungi</taxon>
        <taxon>Dikarya</taxon>
        <taxon>Ascomycota</taxon>
        <taxon>Pezizomycotina</taxon>
        <taxon>Sordariomycetes</taxon>
        <taxon>Hypocreomycetidae</taxon>
        <taxon>Hypocreales</taxon>
        <taxon>Bionectriaceae</taxon>
        <taxon>Clonostachys</taxon>
    </lineage>
</organism>
<dbReference type="EMBL" id="CABFNO020001566">
    <property type="protein sequence ID" value="CAH0004465.1"/>
    <property type="molecule type" value="Genomic_DNA"/>
</dbReference>